<evidence type="ECO:0000313" key="1">
    <source>
        <dbReference type="EMBL" id="ASV62386.1"/>
    </source>
</evidence>
<name>A0A286M2Y7_GRABC</name>
<dbReference type="Proteomes" id="UP000001963">
    <property type="component" value="Chromosome"/>
</dbReference>
<protein>
    <submittedName>
        <fullName evidence="1">Uncharacterized protein</fullName>
    </submittedName>
</protein>
<proteinExistence type="predicted"/>
<dbReference type="EMBL" id="CP000394">
    <property type="protein sequence ID" value="ASV62386.1"/>
    <property type="molecule type" value="Genomic_DNA"/>
</dbReference>
<organism evidence="1 2">
    <name type="scientific">Granulibacter bethesdensis (strain ATCC BAA-1260 / CGDNIH1)</name>
    <dbReference type="NCBI Taxonomy" id="391165"/>
    <lineage>
        <taxon>Bacteria</taxon>
        <taxon>Pseudomonadati</taxon>
        <taxon>Pseudomonadota</taxon>
        <taxon>Alphaproteobacteria</taxon>
        <taxon>Acetobacterales</taxon>
        <taxon>Acetobacteraceae</taxon>
        <taxon>Granulibacter</taxon>
    </lineage>
</organism>
<dbReference type="AlphaFoldDB" id="A0A286M2Y7"/>
<sequence>MLPHDRVVFAEFKLAGLGAGILLGHIEEAGIGSGNQFDLNSVAFGHDSLPLEAPEHAHTGASGQAFRIVSMIIQARA</sequence>
<keyword evidence="2" id="KW-1185">Reference proteome</keyword>
<dbReference type="KEGG" id="gbe:GbCGDNIH1_5110"/>
<gene>
    <name evidence="1" type="ordered locus">GbCGDNIH1_5110</name>
</gene>
<reference evidence="1 2" key="1">
    <citation type="journal article" date="2007" name="J. Bacteriol.">
        <title>Genome sequence analysis of the emerging human pathogenic acetic acid bacterium Granulibacter bethesdensis.</title>
        <authorList>
            <person name="Greenberg D.E."/>
            <person name="Porcella S.F."/>
            <person name="Zelazny A.M."/>
            <person name="Virtaneva K."/>
            <person name="Sturdevant D.E."/>
            <person name="Kupko J.J.III."/>
            <person name="Barbian K.D."/>
            <person name="Babar A."/>
            <person name="Dorward D.W."/>
            <person name="Holland S.M."/>
        </authorList>
    </citation>
    <scope>NUCLEOTIDE SEQUENCE [LARGE SCALE GENOMIC DNA]</scope>
    <source>
        <strain evidence="2">ATCC BAA-1260 / CGDNIH1</strain>
    </source>
</reference>
<accession>A0A286M2Y7</accession>
<evidence type="ECO:0000313" key="2">
    <source>
        <dbReference type="Proteomes" id="UP000001963"/>
    </source>
</evidence>